<protein>
    <submittedName>
        <fullName evidence="2">Uncharacterized protein</fullName>
    </submittedName>
</protein>
<comment type="caution">
    <text evidence="2">The sequence shown here is derived from an EMBL/GenBank/DDBJ whole genome shotgun (WGS) entry which is preliminary data.</text>
</comment>
<evidence type="ECO:0000256" key="1">
    <source>
        <dbReference type="SAM" id="MobiDB-lite"/>
    </source>
</evidence>
<keyword evidence="3" id="KW-1185">Reference proteome</keyword>
<dbReference type="EMBL" id="LFBV01000001">
    <property type="protein sequence ID" value="OKH95754.1"/>
    <property type="molecule type" value="Genomic_DNA"/>
</dbReference>
<sequence length="143" mass="16246">MTETGRSRRPPRPLSELAEVYDLLEEVRLRPGMWVRRSSLQHLDSILTGYRVALEIHGVEEEFDFLHTGPFAEWLWKRLGMAYPSALGWAVEIERAAEAANVPAMELFFDLLDEFRAAHHGAQPSAEQAHKASPETEQPHSAE</sequence>
<feature type="region of interest" description="Disordered" evidence="1">
    <location>
        <begin position="120"/>
        <end position="143"/>
    </location>
</feature>
<reference evidence="2 3" key="1">
    <citation type="submission" date="2015-06" db="EMBL/GenBank/DDBJ databases">
        <title>Cloning and characterization of the uncialamcin biosynthetic gene cluster.</title>
        <authorList>
            <person name="Yan X."/>
            <person name="Huang T."/>
            <person name="Ge H."/>
            <person name="Shen B."/>
        </authorList>
    </citation>
    <scope>NUCLEOTIDE SEQUENCE [LARGE SCALE GENOMIC DNA]</scope>
    <source>
        <strain evidence="2 3">DCA2648</strain>
    </source>
</reference>
<accession>A0A1Q4VD22</accession>
<dbReference type="RefSeq" id="WP_073783326.1">
    <property type="nucleotide sequence ID" value="NZ_LFBV01000001.1"/>
</dbReference>
<dbReference type="Proteomes" id="UP000186455">
    <property type="component" value="Unassembled WGS sequence"/>
</dbReference>
<gene>
    <name evidence="2" type="ORF">AB852_03100</name>
</gene>
<feature type="compositionally biased region" description="Basic and acidic residues" evidence="1">
    <location>
        <begin position="128"/>
        <end position="143"/>
    </location>
</feature>
<evidence type="ECO:0000313" key="3">
    <source>
        <dbReference type="Proteomes" id="UP000186455"/>
    </source>
</evidence>
<name>A0A1Q4VD22_9ACTN</name>
<dbReference type="AlphaFoldDB" id="A0A1Q4VD22"/>
<evidence type="ECO:0000313" key="2">
    <source>
        <dbReference type="EMBL" id="OKH95754.1"/>
    </source>
</evidence>
<proteinExistence type="predicted"/>
<organism evidence="2 3">
    <name type="scientific">Streptomyces uncialis</name>
    <dbReference type="NCBI Taxonomy" id="1048205"/>
    <lineage>
        <taxon>Bacteria</taxon>
        <taxon>Bacillati</taxon>
        <taxon>Actinomycetota</taxon>
        <taxon>Actinomycetes</taxon>
        <taxon>Kitasatosporales</taxon>
        <taxon>Streptomycetaceae</taxon>
        <taxon>Streptomyces</taxon>
    </lineage>
</organism>